<proteinExistence type="predicted"/>
<comment type="caution">
    <text evidence="1">The sequence shown here is derived from an EMBL/GenBank/DDBJ whole genome shotgun (WGS) entry which is preliminary data.</text>
</comment>
<dbReference type="EMBL" id="JAYKXN010000002">
    <property type="protein sequence ID" value="KAK7309644.1"/>
    <property type="molecule type" value="Genomic_DNA"/>
</dbReference>
<accession>A0AAN9K3V4</accession>
<gene>
    <name evidence="1" type="ORF">RJT34_06541</name>
</gene>
<reference evidence="1 2" key="1">
    <citation type="submission" date="2024-01" db="EMBL/GenBank/DDBJ databases">
        <title>The genomes of 5 underutilized Papilionoideae crops provide insights into root nodulation and disease resistance.</title>
        <authorList>
            <person name="Yuan L."/>
        </authorList>
    </citation>
    <scope>NUCLEOTIDE SEQUENCE [LARGE SCALE GENOMIC DNA]</scope>
    <source>
        <strain evidence="1">LY-2023</strain>
        <tissue evidence="1">Leaf</tissue>
    </source>
</reference>
<keyword evidence="2" id="KW-1185">Reference proteome</keyword>
<protein>
    <submittedName>
        <fullName evidence="1">Uncharacterized protein</fullName>
    </submittedName>
</protein>
<evidence type="ECO:0000313" key="2">
    <source>
        <dbReference type="Proteomes" id="UP001359559"/>
    </source>
</evidence>
<dbReference type="AlphaFoldDB" id="A0AAN9K3V4"/>
<dbReference type="Proteomes" id="UP001359559">
    <property type="component" value="Unassembled WGS sequence"/>
</dbReference>
<sequence length="139" mass="15512">MINSSRSIRSDFDHVIERMKIDVDFLIKQVDQHLRAIGRAVDRSIGAGLPYIHIHYLELAVKDVWVNDGIDQPTLEPKILCCMLTIKIRVWRDGSHQIFQSEVHSCVASLANHGSVSREGAECGVPWIPRRGGLVMGGG</sequence>
<evidence type="ECO:0000313" key="1">
    <source>
        <dbReference type="EMBL" id="KAK7309644.1"/>
    </source>
</evidence>
<organism evidence="1 2">
    <name type="scientific">Clitoria ternatea</name>
    <name type="common">Butterfly pea</name>
    <dbReference type="NCBI Taxonomy" id="43366"/>
    <lineage>
        <taxon>Eukaryota</taxon>
        <taxon>Viridiplantae</taxon>
        <taxon>Streptophyta</taxon>
        <taxon>Embryophyta</taxon>
        <taxon>Tracheophyta</taxon>
        <taxon>Spermatophyta</taxon>
        <taxon>Magnoliopsida</taxon>
        <taxon>eudicotyledons</taxon>
        <taxon>Gunneridae</taxon>
        <taxon>Pentapetalae</taxon>
        <taxon>rosids</taxon>
        <taxon>fabids</taxon>
        <taxon>Fabales</taxon>
        <taxon>Fabaceae</taxon>
        <taxon>Papilionoideae</taxon>
        <taxon>50 kb inversion clade</taxon>
        <taxon>NPAAA clade</taxon>
        <taxon>indigoferoid/millettioid clade</taxon>
        <taxon>Phaseoleae</taxon>
        <taxon>Clitoria</taxon>
    </lineage>
</organism>
<name>A0AAN9K3V4_CLITE</name>